<comment type="caution">
    <text evidence="1">The sequence shown here is derived from an EMBL/GenBank/DDBJ whole genome shotgun (WGS) entry which is preliminary data.</text>
</comment>
<evidence type="ECO:0000313" key="2">
    <source>
        <dbReference type="Proteomes" id="UP001258017"/>
    </source>
</evidence>
<dbReference type="EMBL" id="JAIFRP010000053">
    <property type="protein sequence ID" value="KAK2580438.1"/>
    <property type="molecule type" value="Genomic_DNA"/>
</dbReference>
<dbReference type="Proteomes" id="UP001258017">
    <property type="component" value="Unassembled WGS sequence"/>
</dbReference>
<reference evidence="1" key="1">
    <citation type="submission" date="2021-08" db="EMBL/GenBank/DDBJ databases">
        <authorList>
            <person name="Misof B."/>
            <person name="Oliver O."/>
            <person name="Podsiadlowski L."/>
            <person name="Donath A."/>
            <person name="Peters R."/>
            <person name="Mayer C."/>
            <person name="Rust J."/>
            <person name="Gunkel S."/>
            <person name="Lesny P."/>
            <person name="Martin S."/>
            <person name="Oeyen J.P."/>
            <person name="Petersen M."/>
            <person name="Panagiotis P."/>
            <person name="Wilbrandt J."/>
            <person name="Tanja T."/>
        </authorList>
    </citation>
    <scope>NUCLEOTIDE SEQUENCE</scope>
    <source>
        <strain evidence="1">GBR_01_08_01A</strain>
        <tissue evidence="1">Thorax + abdomen</tissue>
    </source>
</reference>
<gene>
    <name evidence="1" type="ORF">KPH14_006182</name>
</gene>
<protein>
    <submittedName>
        <fullName evidence="1">Uncharacterized protein</fullName>
    </submittedName>
</protein>
<name>A0AAD9RIV4_9HYME</name>
<organism evidence="1 2">
    <name type="scientific">Odynerus spinipes</name>
    <dbReference type="NCBI Taxonomy" id="1348599"/>
    <lineage>
        <taxon>Eukaryota</taxon>
        <taxon>Metazoa</taxon>
        <taxon>Ecdysozoa</taxon>
        <taxon>Arthropoda</taxon>
        <taxon>Hexapoda</taxon>
        <taxon>Insecta</taxon>
        <taxon>Pterygota</taxon>
        <taxon>Neoptera</taxon>
        <taxon>Endopterygota</taxon>
        <taxon>Hymenoptera</taxon>
        <taxon>Apocrita</taxon>
        <taxon>Aculeata</taxon>
        <taxon>Vespoidea</taxon>
        <taxon>Vespidae</taxon>
        <taxon>Eumeninae</taxon>
        <taxon>Odynerus</taxon>
    </lineage>
</organism>
<proteinExistence type="predicted"/>
<keyword evidence="2" id="KW-1185">Reference proteome</keyword>
<dbReference type="AlphaFoldDB" id="A0AAD9RIV4"/>
<sequence length="86" mass="9862">MPKNRIYWIGLPLPKYGDQWMIGTCCLNRVMQRKSEDVVLHVKAGADWLQDKRLDVGVGLILISLPNHQQSLTEFSYIIFFADVGI</sequence>
<evidence type="ECO:0000313" key="1">
    <source>
        <dbReference type="EMBL" id="KAK2580438.1"/>
    </source>
</evidence>
<reference evidence="1" key="2">
    <citation type="journal article" date="2023" name="Commun. Biol.">
        <title>Intrasexual cuticular hydrocarbon dimorphism in a wasp sheds light on hydrocarbon biosynthesis genes in Hymenoptera.</title>
        <authorList>
            <person name="Moris V.C."/>
            <person name="Podsiadlowski L."/>
            <person name="Martin S."/>
            <person name="Oeyen J.P."/>
            <person name="Donath A."/>
            <person name="Petersen M."/>
            <person name="Wilbrandt J."/>
            <person name="Misof B."/>
            <person name="Liedtke D."/>
            <person name="Thamm M."/>
            <person name="Scheiner R."/>
            <person name="Schmitt T."/>
            <person name="Niehuis O."/>
        </authorList>
    </citation>
    <scope>NUCLEOTIDE SEQUENCE</scope>
    <source>
        <strain evidence="1">GBR_01_08_01A</strain>
    </source>
</reference>
<accession>A0AAD9RIV4</accession>